<proteinExistence type="predicted"/>
<evidence type="ECO:0000313" key="5">
    <source>
        <dbReference type="Proteomes" id="UP000184330"/>
    </source>
</evidence>
<evidence type="ECO:0000259" key="3">
    <source>
        <dbReference type="Pfam" id="PF04082"/>
    </source>
</evidence>
<sequence>MGPSPTGTMFKFVASDGIGSSQKRHQARRACENCRRRKKACHHGEGPFSKSKAVQDENSSAIQGSASLGHISYTAVDDQPSDRPQAKDVTQECTPAETESLHGGNSVTTSNEETQNPRIQFQAKQSHQILHRQEDQNFRFIGDLSPEGIFLSATSPDATRGGSVGIWLTNKTASQTTKLHSPSNLFYGTGPLIKQVLVPMLEQECLSALPAPARLDALIKIYFDKVYPILPVVAEADYQDLPTTDPHRVLLQQGICLAASKNIAARQHLVLDESALPLSCREFGEKLSGVMRMSIEMGLVTIKTVIIQALTLLHQFTDNPIGEDFTSHRAVHHVQSIGLHLREGQDRSSSTLFCCVWAIDKLNAALYGRTVQMHERDLSVDLPSHFEAQEPSFRLFLHVIALLDKVIDIYRPASSENPMLTWDFDSFEDVVLKSTTEILYHAVAILSCRSKSWADPQRSSTSYLRQSLSTATLSSTVSCEDHSPTLFPFVPYAMSLSMSIAYREMRHSKLTLHRTRSRKQFQILCDALSKLEGIFWSASATSETGKKLLKEMDRVFSTVIPTERRQEQYLAQNERDVQASSSLVPQNEDQNDMNMNGNISNQPIQDVDPSIFGSIPDIDLFGMFDPAFDLDSFDACLEGNLNPAFPTNFQ</sequence>
<dbReference type="EMBL" id="FJOG01000001">
    <property type="protein sequence ID" value="CZR50816.1"/>
    <property type="molecule type" value="Genomic_DNA"/>
</dbReference>
<dbReference type="AlphaFoldDB" id="A0A1L7WDG3"/>
<dbReference type="Pfam" id="PF04082">
    <property type="entry name" value="Fungal_trans"/>
    <property type="match status" value="1"/>
</dbReference>
<dbReference type="InterPro" id="IPR052761">
    <property type="entry name" value="Fungal_Detox/Toxin_TFs"/>
</dbReference>
<evidence type="ECO:0000256" key="2">
    <source>
        <dbReference type="SAM" id="MobiDB-lite"/>
    </source>
</evidence>
<dbReference type="PANTHER" id="PTHR47425:SF2">
    <property type="entry name" value="FARB-RELATED"/>
    <property type="match status" value="1"/>
</dbReference>
<dbReference type="OrthoDB" id="3990906at2759"/>
<name>A0A1L7WDG3_9HELO</name>
<keyword evidence="5" id="KW-1185">Reference proteome</keyword>
<gene>
    <name evidence="4" type="ORF">PAC_00690</name>
</gene>
<dbReference type="Proteomes" id="UP000184330">
    <property type="component" value="Unassembled WGS sequence"/>
</dbReference>
<dbReference type="GO" id="GO:0006351">
    <property type="term" value="P:DNA-templated transcription"/>
    <property type="evidence" value="ECO:0007669"/>
    <property type="project" value="InterPro"/>
</dbReference>
<feature type="compositionally biased region" description="Polar residues" evidence="2">
    <location>
        <begin position="103"/>
        <end position="112"/>
    </location>
</feature>
<dbReference type="PANTHER" id="PTHR47425">
    <property type="entry name" value="FARB-RELATED"/>
    <property type="match status" value="1"/>
</dbReference>
<accession>A0A1L7WDG3</accession>
<dbReference type="GO" id="GO:0003677">
    <property type="term" value="F:DNA binding"/>
    <property type="evidence" value="ECO:0007669"/>
    <property type="project" value="InterPro"/>
</dbReference>
<feature type="domain" description="Xylanolytic transcriptional activator regulatory" evidence="3">
    <location>
        <begin position="219"/>
        <end position="390"/>
    </location>
</feature>
<dbReference type="GO" id="GO:0008270">
    <property type="term" value="F:zinc ion binding"/>
    <property type="evidence" value="ECO:0007669"/>
    <property type="project" value="InterPro"/>
</dbReference>
<reference evidence="4 5" key="1">
    <citation type="submission" date="2016-03" db="EMBL/GenBank/DDBJ databases">
        <authorList>
            <person name="Ploux O."/>
        </authorList>
    </citation>
    <scope>NUCLEOTIDE SEQUENCE [LARGE SCALE GENOMIC DNA]</scope>
    <source>
        <strain evidence="4 5">UAMH 11012</strain>
    </source>
</reference>
<dbReference type="InterPro" id="IPR007219">
    <property type="entry name" value="XnlR_reg_dom"/>
</dbReference>
<dbReference type="CDD" id="cd12148">
    <property type="entry name" value="fungal_TF_MHR"/>
    <property type="match status" value="1"/>
</dbReference>
<evidence type="ECO:0000256" key="1">
    <source>
        <dbReference type="ARBA" id="ARBA00023242"/>
    </source>
</evidence>
<organism evidence="4 5">
    <name type="scientific">Phialocephala subalpina</name>
    <dbReference type="NCBI Taxonomy" id="576137"/>
    <lineage>
        <taxon>Eukaryota</taxon>
        <taxon>Fungi</taxon>
        <taxon>Dikarya</taxon>
        <taxon>Ascomycota</taxon>
        <taxon>Pezizomycotina</taxon>
        <taxon>Leotiomycetes</taxon>
        <taxon>Helotiales</taxon>
        <taxon>Mollisiaceae</taxon>
        <taxon>Phialocephala</taxon>
        <taxon>Phialocephala fortinii species complex</taxon>
    </lineage>
</organism>
<protein>
    <recommendedName>
        <fullName evidence="3">Xylanolytic transcriptional activator regulatory domain-containing protein</fullName>
    </recommendedName>
</protein>
<feature type="region of interest" description="Disordered" evidence="2">
    <location>
        <begin position="75"/>
        <end position="112"/>
    </location>
</feature>
<feature type="compositionally biased region" description="Basic and acidic residues" evidence="2">
    <location>
        <begin position="80"/>
        <end position="90"/>
    </location>
</feature>
<dbReference type="STRING" id="576137.A0A1L7WDG3"/>
<keyword evidence="1" id="KW-0539">Nucleus</keyword>
<evidence type="ECO:0000313" key="4">
    <source>
        <dbReference type="EMBL" id="CZR50816.1"/>
    </source>
</evidence>